<dbReference type="NCBIfam" id="TIGR01420">
    <property type="entry name" value="pilT_fam"/>
    <property type="match status" value="1"/>
</dbReference>
<keyword evidence="4" id="KW-1185">Reference proteome</keyword>
<dbReference type="InterPro" id="IPR006321">
    <property type="entry name" value="PilT/PilU"/>
</dbReference>
<accession>A0ABT7QQU0</accession>
<dbReference type="InterPro" id="IPR003593">
    <property type="entry name" value="AAA+_ATPase"/>
</dbReference>
<comment type="caution">
    <text evidence="3">The sequence shown here is derived from an EMBL/GenBank/DDBJ whole genome shotgun (WGS) entry which is preliminary data.</text>
</comment>
<dbReference type="Gene3D" id="3.40.50.300">
    <property type="entry name" value="P-loop containing nucleotide triphosphate hydrolases"/>
    <property type="match status" value="1"/>
</dbReference>
<organism evidence="3 4">
    <name type="scientific">Sulfurovum xiamenensis</name>
    <dbReference type="NCBI Taxonomy" id="3019066"/>
    <lineage>
        <taxon>Bacteria</taxon>
        <taxon>Pseudomonadati</taxon>
        <taxon>Campylobacterota</taxon>
        <taxon>Epsilonproteobacteria</taxon>
        <taxon>Campylobacterales</taxon>
        <taxon>Sulfurovaceae</taxon>
        <taxon>Sulfurovum</taxon>
    </lineage>
</organism>
<dbReference type="InterPro" id="IPR050921">
    <property type="entry name" value="T4SS_GSP_E_ATPase"/>
</dbReference>
<dbReference type="CDD" id="cd01131">
    <property type="entry name" value="PilT"/>
    <property type="match status" value="1"/>
</dbReference>
<evidence type="ECO:0000313" key="3">
    <source>
        <dbReference type="EMBL" id="MDM5263472.1"/>
    </source>
</evidence>
<dbReference type="Gene3D" id="3.30.450.90">
    <property type="match status" value="1"/>
</dbReference>
<evidence type="ECO:0000256" key="1">
    <source>
        <dbReference type="ARBA" id="ARBA00006611"/>
    </source>
</evidence>
<dbReference type="Pfam" id="PF00437">
    <property type="entry name" value="T2SSE"/>
    <property type="match status" value="1"/>
</dbReference>
<name>A0ABT7QQU0_9BACT</name>
<dbReference type="EMBL" id="JAQIBC010000002">
    <property type="protein sequence ID" value="MDM5263472.1"/>
    <property type="molecule type" value="Genomic_DNA"/>
</dbReference>
<proteinExistence type="inferred from homology"/>
<dbReference type="SUPFAM" id="SSF52540">
    <property type="entry name" value="P-loop containing nucleoside triphosphate hydrolases"/>
    <property type="match status" value="1"/>
</dbReference>
<reference evidence="3" key="1">
    <citation type="submission" date="2023-01" db="EMBL/GenBank/DDBJ databases">
        <title>Sulfurovum sp. XTW-4 genome assembly.</title>
        <authorList>
            <person name="Wang J."/>
        </authorList>
    </citation>
    <scope>NUCLEOTIDE SEQUENCE</scope>
    <source>
        <strain evidence="3">XTW-4</strain>
    </source>
</reference>
<dbReference type="InterPro" id="IPR027417">
    <property type="entry name" value="P-loop_NTPase"/>
</dbReference>
<sequence length="380" mass="42924">MSLTQNIKERLDSWLNMLIEANGADLHIKSNSQIHARIKSDIVLLSNEKLDAKTIESIVKMLTGDAYEKFMETKEFDGAYALDENYRFRINISMNLSGFALAFRLIPSYIKTIEELNLPTALHKLTHLRRGLVLVTGTTGSGKSTTLSSVIEEINKIYPRHIITIEDPIEYVHNDSKSIVEQRELGLHTNSFSAALRAAMREDPDIIVVGEMRDMATAESILQAVNTGHLVFTTVHTLDARETVDRIIAIFPNEEQNRVRETLAATLEAVVSQRLIQGISGNMIPAVELMFKSPQIQELIRNKRDHEIPDALEKERTSFDSISFNRALFDLTLAEKITEEQAYQYASSAADLKLMFTVSTEYEEKFHPETIGDAPLLKEE</sequence>
<dbReference type="InterPro" id="IPR001482">
    <property type="entry name" value="T2SS/T4SS_dom"/>
</dbReference>
<dbReference type="RefSeq" id="WP_289401509.1">
    <property type="nucleotide sequence ID" value="NZ_JAQIBC010000002.1"/>
</dbReference>
<dbReference type="SMART" id="SM00382">
    <property type="entry name" value="AAA"/>
    <property type="match status" value="1"/>
</dbReference>
<comment type="similarity">
    <text evidence="1">Belongs to the GSP E family.</text>
</comment>
<gene>
    <name evidence="3" type="ORF">PF327_04615</name>
</gene>
<evidence type="ECO:0000313" key="4">
    <source>
        <dbReference type="Proteomes" id="UP001169066"/>
    </source>
</evidence>
<dbReference type="PANTHER" id="PTHR30486">
    <property type="entry name" value="TWITCHING MOTILITY PROTEIN PILT"/>
    <property type="match status" value="1"/>
</dbReference>
<dbReference type="PROSITE" id="PS00662">
    <property type="entry name" value="T2SP_E"/>
    <property type="match status" value="1"/>
</dbReference>
<evidence type="ECO:0000259" key="2">
    <source>
        <dbReference type="PROSITE" id="PS00662"/>
    </source>
</evidence>
<feature type="domain" description="Bacterial type II secretion system protein E" evidence="2">
    <location>
        <begin position="200"/>
        <end position="214"/>
    </location>
</feature>
<dbReference type="Proteomes" id="UP001169066">
    <property type="component" value="Unassembled WGS sequence"/>
</dbReference>
<protein>
    <submittedName>
        <fullName evidence="3">PilT/PilU family type 4a pilus ATPase</fullName>
    </submittedName>
</protein>